<keyword evidence="3" id="KW-1185">Reference proteome</keyword>
<dbReference type="AlphaFoldDB" id="A0A5N5QEF7"/>
<dbReference type="InterPro" id="IPR036404">
    <property type="entry name" value="Jacalin-like_lectin_dom_sf"/>
</dbReference>
<feature type="domain" description="Jacalin-type lectin" evidence="1">
    <location>
        <begin position="390"/>
        <end position="514"/>
    </location>
</feature>
<proteinExistence type="predicted"/>
<comment type="caution">
    <text evidence="2">The sequence shown here is derived from an EMBL/GenBank/DDBJ whole genome shotgun (WGS) entry which is preliminary data.</text>
</comment>
<dbReference type="InterPro" id="IPR001229">
    <property type="entry name" value="Jacalin-like_lectin_dom"/>
</dbReference>
<evidence type="ECO:0000313" key="2">
    <source>
        <dbReference type="EMBL" id="KAB5590054.1"/>
    </source>
</evidence>
<dbReference type="EMBL" id="SSOP01000203">
    <property type="protein sequence ID" value="KAB5590054.1"/>
    <property type="molecule type" value="Genomic_DNA"/>
</dbReference>
<evidence type="ECO:0000259" key="1">
    <source>
        <dbReference type="Pfam" id="PF01419"/>
    </source>
</evidence>
<dbReference type="Pfam" id="PF01419">
    <property type="entry name" value="Jacalin"/>
    <property type="match status" value="1"/>
</dbReference>
<accession>A0A5N5QEF7</accession>
<organism evidence="2 3">
    <name type="scientific">Ceratobasidium theobromae</name>
    <dbReference type="NCBI Taxonomy" id="1582974"/>
    <lineage>
        <taxon>Eukaryota</taxon>
        <taxon>Fungi</taxon>
        <taxon>Dikarya</taxon>
        <taxon>Basidiomycota</taxon>
        <taxon>Agaricomycotina</taxon>
        <taxon>Agaricomycetes</taxon>
        <taxon>Cantharellales</taxon>
        <taxon>Ceratobasidiaceae</taxon>
        <taxon>Ceratobasidium</taxon>
    </lineage>
</organism>
<evidence type="ECO:0000313" key="3">
    <source>
        <dbReference type="Proteomes" id="UP000383932"/>
    </source>
</evidence>
<reference evidence="2 3" key="1">
    <citation type="journal article" date="2019" name="Fungal Biol. Biotechnol.">
        <title>Draft genome sequence of fastidious pathogen Ceratobasidium theobromae, which causes vascular-streak dieback in Theobroma cacao.</title>
        <authorList>
            <person name="Ali S.S."/>
            <person name="Asman A."/>
            <person name="Shao J."/>
            <person name="Firmansyah A.P."/>
            <person name="Susilo A.W."/>
            <person name="Rosmana A."/>
            <person name="McMahon P."/>
            <person name="Junaid M."/>
            <person name="Guest D."/>
            <person name="Kheng T.Y."/>
            <person name="Meinhardt L.W."/>
            <person name="Bailey B.A."/>
        </authorList>
    </citation>
    <scope>NUCLEOTIDE SEQUENCE [LARGE SCALE GENOMIC DNA]</scope>
    <source>
        <strain evidence="2 3">CT2</strain>
    </source>
</reference>
<protein>
    <recommendedName>
        <fullName evidence="1">Jacalin-type lectin domain-containing protein</fullName>
    </recommendedName>
</protein>
<sequence length="524" mass="57839">MAAPTIPVNKEFLTATVAVFNAASAGSLTTVTHDDQEVQKLADDALQVSASFKISSVQLGKVDSEYSGSHWKGQWDALNGRYDILLERVKSMSRDGARYIDDFNTNVASKFSPEASNIEADKQLLRTWLENNPEDHELRVESQEISQGFLSLSDEVIALRDRFATFSAQKGAEVKGELANMNRDMQKLQRDIEWERSGAAQAQATLNGLVAGLSIIAGFFEMLFTFGQKHKLIDEARDRIQRHSRAEMDLRRRKDQVAVQARKAAVDESKLHDVHVAFSILSQDVIDISGRLGRFANMWATAHSSIIELKDHLDGNDDIDSPLIFSLKVKVINSTAAVFASEMREFSTALGDTNNPGRIAYVVSPQFGGSDLKRGELFNDAKLPLDVERPIVSVAISSGWVIDGIKVIYRLRNGQTLAIAHGTTKPDRTITLKDNEYISGFTGKSGFADNGQPWMGDCVQQFSLAVRNSVTKEQTYYRFGQARGLRNTAATEIAWSGRLLAFAGRADDSAGQVGLRGIAFVQRK</sequence>
<gene>
    <name evidence="2" type="ORF">CTheo_6510</name>
</gene>
<dbReference type="SUPFAM" id="SSF51101">
    <property type="entry name" value="Mannose-binding lectins"/>
    <property type="match status" value="1"/>
</dbReference>
<dbReference type="Gene3D" id="2.100.10.30">
    <property type="entry name" value="Jacalin-like lectin domain"/>
    <property type="match status" value="1"/>
</dbReference>
<name>A0A5N5QEF7_9AGAM</name>
<dbReference type="Proteomes" id="UP000383932">
    <property type="component" value="Unassembled WGS sequence"/>
</dbReference>
<dbReference type="OrthoDB" id="3353688at2759"/>
<dbReference type="Gene3D" id="1.20.1170.10">
    <property type="match status" value="1"/>
</dbReference>